<organism evidence="1 2">
    <name type="scientific">Paenibacillus mesotrionivorans</name>
    <dbReference type="NCBI Taxonomy" id="3160968"/>
    <lineage>
        <taxon>Bacteria</taxon>
        <taxon>Bacillati</taxon>
        <taxon>Bacillota</taxon>
        <taxon>Bacilli</taxon>
        <taxon>Bacillales</taxon>
        <taxon>Paenibacillaceae</taxon>
        <taxon>Paenibacillus</taxon>
    </lineage>
</organism>
<name>A0ACC7NUB7_9BACL</name>
<dbReference type="EMBL" id="JBJURJ010000005">
    <property type="protein sequence ID" value="MFM9328354.1"/>
    <property type="molecule type" value="Genomic_DNA"/>
</dbReference>
<reference evidence="1" key="1">
    <citation type="submission" date="2024-12" db="EMBL/GenBank/DDBJ databases">
        <authorList>
            <person name="Wu N."/>
        </authorList>
    </citation>
    <scope>NUCLEOTIDE SEQUENCE</scope>
    <source>
        <strain evidence="1">P15</strain>
    </source>
</reference>
<evidence type="ECO:0000313" key="2">
    <source>
        <dbReference type="Proteomes" id="UP001631969"/>
    </source>
</evidence>
<accession>A0ACC7NUB7</accession>
<dbReference type="Proteomes" id="UP001631969">
    <property type="component" value="Unassembled WGS sequence"/>
</dbReference>
<keyword evidence="2" id="KW-1185">Reference proteome</keyword>
<sequence>MRKNKSMISAMLAIVLMLSQAVTVLAADPDSQQNGSGNRSTVIDQVYNTVGSAVYFTDFGDTEPLTPANWGFTTSNATLSVYGADVGGNTTAKLAYTMTDQKGGRVASKKLDKPVTGAQILVQFDWYPGKVNDKGGNPSENGGEFRLLDGSGLIVFALRNVNNSPLAFVAGSNAPVTTQFSNPLNWYTISVLFDQIANEMIVRIKDKSSGIYEEHTISMETIVFNGFLDSIKIVGLRTAGNNITWTSYLDNMGIYRTAVPDNTIILVNKMPYHQVYVDQTTTDTQTIGLPSIVNLTLANNTKTTAAISEWKAVGKSWNPHEPGIYKFIGTVVTPAGLSNALNRNEAVHYVYNRLEPATQPRSAEWLDRGAVALKADSGIFVSWRLLATEYAENVAFNIYKNGTKLNVAPLTATNYLDVNGFAEDKYIIETLTDNQPTETTEVTALAKDYLSFPLQKPDGGSTASGTYTYSANDASVGDLDGDGQYEIIVKWYPSNAIDSSQTAMTGPTIFDAYKLDGTLLWRMNMGLNLTSGAHYNQFIVADFNQDGKSEMMIKTADATVVYGATNGIYDSNKVISVIGDINKNGAYVNTENNNGHIIGGPEFMTVFEGLTGREIDTVNYAFPLGEDGGKSWGDSWYNRSDRFLAGLAYLDGKKPSAVFGRGYYERTSYVAYSLINGQLVEDWTFDSDVVGKGGGLGYHSLATGDVDNDGKDEIVAGSLTLDDDGSILYTMDGNMQREMGSHGDALHLGAFDPDREGLQVYGVHEIPEVASLEYHDAATGETLQSYYGYVDAGRGLIANITPSKGHEFWGSAGSTVAEGGGVYNVQTGAVLNSKPSGISTNFAIYWDGDLLQELFDGAANSSTSAPIPGGSKVTKYNSTTNKFDLVKTFTDTVSSNGTKATPTLQADILGDWREEIVLPNTDSTELRIYSTTTPTDYRLYTLMHDPVYRNAIGWQNTAYNQPPHLSFYLGEDVKDKVLAGGLKVPKLDYTNAKQEFVIRNISFTNFAGETVSHLSAGGDIQVTADISNKSTITQEVTLIVALYDAENTLKNYASVKWNAKSGQDQTLQAGFRLPDDVQGHKVKVFVWDNITDMKPLSNVEILE</sequence>
<proteinExistence type="predicted"/>
<comment type="caution">
    <text evidence="1">The sequence shown here is derived from an EMBL/GenBank/DDBJ whole genome shotgun (WGS) entry which is preliminary data.</text>
</comment>
<keyword evidence="1" id="KW-0456">Lyase</keyword>
<gene>
    <name evidence="1" type="ORF">ACI1P1_08660</name>
</gene>
<evidence type="ECO:0000313" key="1">
    <source>
        <dbReference type="EMBL" id="MFM9328354.1"/>
    </source>
</evidence>
<protein>
    <submittedName>
        <fullName evidence="1">Rhamnogalacturonan lyase</fullName>
    </submittedName>
</protein>